<evidence type="ECO:0000313" key="6">
    <source>
        <dbReference type="Proteomes" id="UP000189627"/>
    </source>
</evidence>
<dbReference type="Pfam" id="PF13193">
    <property type="entry name" value="AMP-binding_C"/>
    <property type="match status" value="1"/>
</dbReference>
<dbReference type="KEGG" id="cuh:BJN34_13305"/>
<feature type="domain" description="AMP-dependent synthetase/ligase" evidence="3">
    <location>
        <begin position="11"/>
        <end position="374"/>
    </location>
</feature>
<dbReference type="GO" id="GO:0016877">
    <property type="term" value="F:ligase activity, forming carbon-sulfur bonds"/>
    <property type="evidence" value="ECO:0007669"/>
    <property type="project" value="UniProtKB-ARBA"/>
</dbReference>
<gene>
    <name evidence="5" type="ORF">BJN34_13305</name>
</gene>
<sequence length="517" mass="56338">MAIIDFFDRGWRINPHGIAYIQDERSFTFQELGELSCRIANGLLAAGFEKEAKAAVWADNDVIGWGCALGMWRAGMVYIPVNGRNASAENQYVLDAFDCEALFFTQAFAPIIEALRCSLPKVKLWVCIDAELPWAPSLAAWSASQPSTMPSVDYDMDDIVTLSATGGTTGAPKGVMNTHRAFQTYFAHFMIAFPYGTQRPVNLAAAPMTHTAGMLSLPCTARGGTVVVLPKPDPALLLGAIVKHRVTEFFLPPTVIYRLLDIPGIERLDFSSLKYFLYGAAPMSVEKLKRAIEVFGPVMAGGYGQTEAAASISNMAPAEHFVDGKIASDERLSSVGRPNPLIRVEILNDQGEALPQGETGEICVRGDLIMKGYYKAPDKTAETVVDGWLHTGDIGHLDAEGYLHITDRKKDMIISGGFNVYPSEVEQVIWTHPAVQDCAVIGVPDDTWGEAVKAVVELNAGQTVSAEEIVALCKEKLGSVKAPKSVDFVAALPRSMVGKVLKKDLREQYWHGLQRKI</sequence>
<protein>
    <submittedName>
        <fullName evidence="5">Long-chain fatty acid--CoA ligase</fullName>
    </submittedName>
</protein>
<dbReference type="Pfam" id="PF00501">
    <property type="entry name" value="AMP-binding"/>
    <property type="match status" value="1"/>
</dbReference>
<dbReference type="OrthoDB" id="9766486at2"/>
<name>A0A1U9UR03_CUPNE</name>
<evidence type="ECO:0000256" key="2">
    <source>
        <dbReference type="ARBA" id="ARBA00022598"/>
    </source>
</evidence>
<dbReference type="AlphaFoldDB" id="A0A1U9UR03"/>
<dbReference type="PROSITE" id="PS00455">
    <property type="entry name" value="AMP_BINDING"/>
    <property type="match status" value="1"/>
</dbReference>
<dbReference type="InterPro" id="IPR050237">
    <property type="entry name" value="ATP-dep_AMP-bd_enzyme"/>
</dbReference>
<evidence type="ECO:0000313" key="5">
    <source>
        <dbReference type="EMBL" id="AQV94857.1"/>
    </source>
</evidence>
<evidence type="ECO:0000259" key="3">
    <source>
        <dbReference type="Pfam" id="PF00501"/>
    </source>
</evidence>
<comment type="similarity">
    <text evidence="1">Belongs to the ATP-dependent AMP-binding enzyme family.</text>
</comment>
<dbReference type="Proteomes" id="UP000189627">
    <property type="component" value="Chromosome 1"/>
</dbReference>
<dbReference type="Gene3D" id="3.40.50.12780">
    <property type="entry name" value="N-terminal domain of ligase-like"/>
    <property type="match status" value="1"/>
</dbReference>
<dbReference type="SUPFAM" id="SSF56801">
    <property type="entry name" value="Acetyl-CoA synthetase-like"/>
    <property type="match status" value="1"/>
</dbReference>
<reference evidence="6" key="1">
    <citation type="submission" date="2017-02" db="EMBL/GenBank/DDBJ databases">
        <title>Complete genome sequence of Cupriavidus necator strain NH9, a 3-chlorobenzoate degrader.</title>
        <authorList>
            <person name="Moriuchi R."/>
            <person name="Dohra H."/>
            <person name="Ogawa N."/>
        </authorList>
    </citation>
    <scope>NUCLEOTIDE SEQUENCE [LARGE SCALE GENOMIC DNA]</scope>
    <source>
        <strain evidence="6">NH9</strain>
    </source>
</reference>
<dbReference type="InterPro" id="IPR025110">
    <property type="entry name" value="AMP-bd_C"/>
</dbReference>
<dbReference type="InterPro" id="IPR042099">
    <property type="entry name" value="ANL_N_sf"/>
</dbReference>
<evidence type="ECO:0000259" key="4">
    <source>
        <dbReference type="Pfam" id="PF13193"/>
    </source>
</evidence>
<evidence type="ECO:0000256" key="1">
    <source>
        <dbReference type="ARBA" id="ARBA00006432"/>
    </source>
</evidence>
<proteinExistence type="inferred from homology"/>
<organism evidence="5 6">
    <name type="scientific">Cupriavidus necator</name>
    <name type="common">Alcaligenes eutrophus</name>
    <name type="synonym">Ralstonia eutropha</name>
    <dbReference type="NCBI Taxonomy" id="106590"/>
    <lineage>
        <taxon>Bacteria</taxon>
        <taxon>Pseudomonadati</taxon>
        <taxon>Pseudomonadota</taxon>
        <taxon>Betaproteobacteria</taxon>
        <taxon>Burkholderiales</taxon>
        <taxon>Burkholderiaceae</taxon>
        <taxon>Cupriavidus</taxon>
    </lineage>
</organism>
<feature type="domain" description="AMP-binding enzyme C-terminal" evidence="4">
    <location>
        <begin position="424"/>
        <end position="499"/>
    </location>
</feature>
<dbReference type="InterPro" id="IPR020845">
    <property type="entry name" value="AMP-binding_CS"/>
</dbReference>
<dbReference type="RefSeq" id="WP_078197027.1">
    <property type="nucleotide sequence ID" value="NZ_CP017757.2"/>
</dbReference>
<dbReference type="InterPro" id="IPR000873">
    <property type="entry name" value="AMP-dep_synth/lig_dom"/>
</dbReference>
<dbReference type="PANTHER" id="PTHR43767">
    <property type="entry name" value="LONG-CHAIN-FATTY-ACID--COA LIGASE"/>
    <property type="match status" value="1"/>
</dbReference>
<dbReference type="FunFam" id="3.30.300.30:FF:000008">
    <property type="entry name" value="2,3-dihydroxybenzoate-AMP ligase"/>
    <property type="match status" value="1"/>
</dbReference>
<keyword evidence="2 5" id="KW-0436">Ligase</keyword>
<dbReference type="PANTHER" id="PTHR43767:SF7">
    <property type="entry name" value="MEDIUM_LONG-CHAIN-FATTY-ACID--COA LIGASE FADD8"/>
    <property type="match status" value="1"/>
</dbReference>
<dbReference type="EMBL" id="CP017757">
    <property type="protein sequence ID" value="AQV94857.1"/>
    <property type="molecule type" value="Genomic_DNA"/>
</dbReference>
<accession>A0A1U9UR03</accession>
<dbReference type="Gene3D" id="3.30.300.30">
    <property type="match status" value="1"/>
</dbReference>
<dbReference type="InterPro" id="IPR045851">
    <property type="entry name" value="AMP-bd_C_sf"/>
</dbReference>